<name>A0AAV2H3Y1_LYMST</name>
<comment type="caution">
    <text evidence="6">The sequence shown here is derived from an EMBL/GenBank/DDBJ whole genome shotgun (WGS) entry which is preliminary data.</text>
</comment>
<evidence type="ECO:0000256" key="2">
    <source>
        <dbReference type="ARBA" id="ARBA00022559"/>
    </source>
</evidence>
<proteinExistence type="inferred from homology"/>
<dbReference type="GO" id="GO:0004601">
    <property type="term" value="F:peroxidase activity"/>
    <property type="evidence" value="ECO:0007669"/>
    <property type="project" value="UniProtKB-KW"/>
</dbReference>
<accession>A0AAV2H3Y1</accession>
<dbReference type="Proteomes" id="UP001497497">
    <property type="component" value="Unassembled WGS sequence"/>
</dbReference>
<dbReference type="EMBL" id="CAXITT010000010">
    <property type="protein sequence ID" value="CAL1526939.1"/>
    <property type="molecule type" value="Genomic_DNA"/>
</dbReference>
<evidence type="ECO:0000256" key="4">
    <source>
        <dbReference type="RuleBase" id="RU000499"/>
    </source>
</evidence>
<gene>
    <name evidence="6" type="ORF">GSLYS_00001116001</name>
</gene>
<dbReference type="CDD" id="cd00340">
    <property type="entry name" value="GSH_Peroxidase"/>
    <property type="match status" value="1"/>
</dbReference>
<evidence type="ECO:0000313" key="6">
    <source>
        <dbReference type="EMBL" id="CAL1526939.1"/>
    </source>
</evidence>
<comment type="similarity">
    <text evidence="1 4">Belongs to the glutathione peroxidase family.</text>
</comment>
<dbReference type="InterPro" id="IPR029759">
    <property type="entry name" value="GPX_AS"/>
</dbReference>
<protein>
    <recommendedName>
        <fullName evidence="4">Glutathione peroxidase</fullName>
    </recommendedName>
</protein>
<dbReference type="PANTHER" id="PTHR11592">
    <property type="entry name" value="GLUTATHIONE PEROXIDASE"/>
    <property type="match status" value="1"/>
</dbReference>
<reference evidence="6 7" key="1">
    <citation type="submission" date="2024-04" db="EMBL/GenBank/DDBJ databases">
        <authorList>
            <consortium name="Genoscope - CEA"/>
            <person name="William W."/>
        </authorList>
    </citation>
    <scope>NUCLEOTIDE SEQUENCE [LARGE SCALE GENOMIC DNA]</scope>
</reference>
<dbReference type="SUPFAM" id="SSF52833">
    <property type="entry name" value="Thioredoxin-like"/>
    <property type="match status" value="1"/>
</dbReference>
<sequence>MSYSIMSVRSGSTKYLPLVLAALIVPALLQPCEKGDQDSSNELDFYSLFAMDIENDIIIMEKYRGKVSLVVNVASQCGYTEGHYKGLNYLQEAFKDTDKFTVLGFPCNQFGEQEPGTNEEIYSFVRNKMGSNFPMFAKINVLERDVPPTWQYIIGRSHKKPTWNFWKYLVDHTGHVLGAWGPDTRPEDLYDTIKAAIDNIDPEKARMKITRSEEL</sequence>
<dbReference type="Pfam" id="PF00255">
    <property type="entry name" value="GSHPx"/>
    <property type="match status" value="1"/>
</dbReference>
<evidence type="ECO:0000256" key="5">
    <source>
        <dbReference type="SAM" id="SignalP"/>
    </source>
</evidence>
<dbReference type="Gene3D" id="3.40.30.10">
    <property type="entry name" value="Glutaredoxin"/>
    <property type="match status" value="1"/>
</dbReference>
<dbReference type="InterPro" id="IPR036249">
    <property type="entry name" value="Thioredoxin-like_sf"/>
</dbReference>
<evidence type="ECO:0000313" key="7">
    <source>
        <dbReference type="Proteomes" id="UP001497497"/>
    </source>
</evidence>
<dbReference type="InterPro" id="IPR029760">
    <property type="entry name" value="GPX_CS"/>
</dbReference>
<evidence type="ECO:0000256" key="1">
    <source>
        <dbReference type="ARBA" id="ARBA00006926"/>
    </source>
</evidence>
<dbReference type="PRINTS" id="PR01011">
    <property type="entry name" value="GLUTPROXDASE"/>
</dbReference>
<dbReference type="PROSITE" id="PS00763">
    <property type="entry name" value="GLUTATHIONE_PEROXID_2"/>
    <property type="match status" value="1"/>
</dbReference>
<dbReference type="InterPro" id="IPR000889">
    <property type="entry name" value="Glutathione_peroxidase"/>
</dbReference>
<dbReference type="PROSITE" id="PS51355">
    <property type="entry name" value="GLUTATHIONE_PEROXID_3"/>
    <property type="match status" value="1"/>
</dbReference>
<feature type="signal peptide" evidence="5">
    <location>
        <begin position="1"/>
        <end position="29"/>
    </location>
</feature>
<dbReference type="PANTHER" id="PTHR11592:SF78">
    <property type="entry name" value="GLUTATHIONE PEROXIDASE"/>
    <property type="match status" value="1"/>
</dbReference>
<organism evidence="6 7">
    <name type="scientific">Lymnaea stagnalis</name>
    <name type="common">Great pond snail</name>
    <name type="synonym">Helix stagnalis</name>
    <dbReference type="NCBI Taxonomy" id="6523"/>
    <lineage>
        <taxon>Eukaryota</taxon>
        <taxon>Metazoa</taxon>
        <taxon>Spiralia</taxon>
        <taxon>Lophotrochozoa</taxon>
        <taxon>Mollusca</taxon>
        <taxon>Gastropoda</taxon>
        <taxon>Heterobranchia</taxon>
        <taxon>Euthyneura</taxon>
        <taxon>Panpulmonata</taxon>
        <taxon>Hygrophila</taxon>
        <taxon>Lymnaeoidea</taxon>
        <taxon>Lymnaeidae</taxon>
        <taxon>Lymnaea</taxon>
    </lineage>
</organism>
<feature type="chain" id="PRO_5043550646" description="Glutathione peroxidase" evidence="5">
    <location>
        <begin position="30"/>
        <end position="215"/>
    </location>
</feature>
<dbReference type="PROSITE" id="PS00460">
    <property type="entry name" value="GLUTATHIONE_PEROXID_1"/>
    <property type="match status" value="1"/>
</dbReference>
<keyword evidence="7" id="KW-1185">Reference proteome</keyword>
<dbReference type="GO" id="GO:0006979">
    <property type="term" value="P:response to oxidative stress"/>
    <property type="evidence" value="ECO:0007669"/>
    <property type="project" value="InterPro"/>
</dbReference>
<keyword evidence="5" id="KW-0732">Signal</keyword>
<keyword evidence="3 4" id="KW-0560">Oxidoreductase</keyword>
<evidence type="ECO:0000256" key="3">
    <source>
        <dbReference type="ARBA" id="ARBA00023002"/>
    </source>
</evidence>
<keyword evidence="2 4" id="KW-0575">Peroxidase</keyword>
<dbReference type="AlphaFoldDB" id="A0AAV2H3Y1"/>